<dbReference type="Gene3D" id="3.30.1540.10">
    <property type="entry name" value="formyl-coa transferase, domain 3"/>
    <property type="match status" value="1"/>
</dbReference>
<sequence>MHAALSPLPVELPPPKGKPLALLAGVRVLDLTTSIAGPYAAMLLGDFGADVVKVESIDGGDDARAWGPPFLEGESLWFLSVNRNKRGVALDLASEAGLQALHDLIDVADVLIINRPAAVAARLGIDYGAASARNPRLVYASITGFGLDGERADHACYDLIAEGHSGVMDLTGAKDGAPQKVGVPAADMLAGQDAALAALAALLARHKSGAGSLIDISLLESMTRFLTCRVVPYLGSGEMPTRSGGTDSVIAIYRTFETADRPITLGLGNNSIWRRFCEAINRTDLVVDTRFQTNADRRAHREWLVEQIAEVIRHRPQAHWLAAFRTARVPAGPINTVADVSADLPLRERGLFFAIAEEERVIPQVGLGIHFDGEPAAPRFAPPALGAHSREVLGDWLNYDQSALDALFSKPPTG</sequence>
<dbReference type="InterPro" id="IPR003673">
    <property type="entry name" value="CoA-Trfase_fam_III"/>
</dbReference>
<dbReference type="PANTHER" id="PTHR48207:SF4">
    <property type="entry name" value="BLL6097 PROTEIN"/>
    <property type="match status" value="1"/>
</dbReference>
<evidence type="ECO:0000256" key="1">
    <source>
        <dbReference type="ARBA" id="ARBA00022679"/>
    </source>
</evidence>
<dbReference type="InterPro" id="IPR050483">
    <property type="entry name" value="CoA-transferase_III_domain"/>
</dbReference>
<keyword evidence="1 2" id="KW-0808">Transferase</keyword>
<keyword evidence="3" id="KW-1185">Reference proteome</keyword>
<accession>A0A2V3U530</accession>
<dbReference type="EMBL" id="QJJK01000006">
    <property type="protein sequence ID" value="PXW57883.1"/>
    <property type="molecule type" value="Genomic_DNA"/>
</dbReference>
<dbReference type="InterPro" id="IPR044855">
    <property type="entry name" value="CoA-Trfase_III_dom3_sf"/>
</dbReference>
<dbReference type="GO" id="GO:0008410">
    <property type="term" value="F:CoA-transferase activity"/>
    <property type="evidence" value="ECO:0007669"/>
    <property type="project" value="TreeGrafter"/>
</dbReference>
<organism evidence="2 3">
    <name type="scientific">Chelatococcus asaccharovorans</name>
    <dbReference type="NCBI Taxonomy" id="28210"/>
    <lineage>
        <taxon>Bacteria</taxon>
        <taxon>Pseudomonadati</taxon>
        <taxon>Pseudomonadota</taxon>
        <taxon>Alphaproteobacteria</taxon>
        <taxon>Hyphomicrobiales</taxon>
        <taxon>Chelatococcaceae</taxon>
        <taxon>Chelatococcus</taxon>
    </lineage>
</organism>
<reference evidence="2 3" key="1">
    <citation type="submission" date="2018-05" db="EMBL/GenBank/DDBJ databases">
        <title>Genomic Encyclopedia of Type Strains, Phase IV (KMG-IV): sequencing the most valuable type-strain genomes for metagenomic binning, comparative biology and taxonomic classification.</title>
        <authorList>
            <person name="Goeker M."/>
        </authorList>
    </citation>
    <scope>NUCLEOTIDE SEQUENCE [LARGE SCALE GENOMIC DNA]</scope>
    <source>
        <strain evidence="2 3">DSM 6462</strain>
    </source>
</reference>
<dbReference type="SUPFAM" id="SSF89796">
    <property type="entry name" value="CoA-transferase family III (CaiB/BaiF)"/>
    <property type="match status" value="1"/>
</dbReference>
<dbReference type="Gene3D" id="3.40.50.10540">
    <property type="entry name" value="Crotonobetainyl-coa:carnitine coa-transferase, domain 1"/>
    <property type="match status" value="1"/>
</dbReference>
<name>A0A2V3U530_9HYPH</name>
<comment type="caution">
    <text evidence="2">The sequence shown here is derived from an EMBL/GenBank/DDBJ whole genome shotgun (WGS) entry which is preliminary data.</text>
</comment>
<dbReference type="Pfam" id="PF02515">
    <property type="entry name" value="CoA_transf_3"/>
    <property type="match status" value="1"/>
</dbReference>
<dbReference type="PANTHER" id="PTHR48207">
    <property type="entry name" value="SUCCINATE--HYDROXYMETHYLGLUTARATE COA-TRANSFERASE"/>
    <property type="match status" value="1"/>
</dbReference>
<dbReference type="Proteomes" id="UP000248021">
    <property type="component" value="Unassembled WGS sequence"/>
</dbReference>
<gene>
    <name evidence="2" type="ORF">C7450_10655</name>
</gene>
<dbReference type="RefSeq" id="WP_110375218.1">
    <property type="nucleotide sequence ID" value="NZ_JAHBRY010000001.1"/>
</dbReference>
<evidence type="ECO:0000313" key="3">
    <source>
        <dbReference type="Proteomes" id="UP000248021"/>
    </source>
</evidence>
<dbReference type="OrthoDB" id="9806585at2"/>
<dbReference type="AlphaFoldDB" id="A0A2V3U530"/>
<protein>
    <submittedName>
        <fullName evidence="2">Crotonobetainyl-CoA:carnitine CoA-transferase CaiB-like acyl-CoA transferase</fullName>
    </submittedName>
</protein>
<dbReference type="InterPro" id="IPR023606">
    <property type="entry name" value="CoA-Trfase_III_dom_1_sf"/>
</dbReference>
<proteinExistence type="predicted"/>
<evidence type="ECO:0000313" key="2">
    <source>
        <dbReference type="EMBL" id="PXW57883.1"/>
    </source>
</evidence>